<comment type="caution">
    <text evidence="7">The sequence shown here is derived from an EMBL/GenBank/DDBJ whole genome shotgun (WGS) entry which is preliminary data.</text>
</comment>
<dbReference type="Pfam" id="PF00221">
    <property type="entry name" value="Lyase_aromatic"/>
    <property type="match status" value="1"/>
</dbReference>
<dbReference type="InterPro" id="IPR001106">
    <property type="entry name" value="Aromatic_Lyase"/>
</dbReference>
<dbReference type="PANTHER" id="PTHR10362">
    <property type="entry name" value="HISTIDINE AMMONIA-LYASE"/>
    <property type="match status" value="1"/>
</dbReference>
<dbReference type="AlphaFoldDB" id="A0A8T0J4P4"/>
<evidence type="ECO:0000256" key="2">
    <source>
        <dbReference type="ARBA" id="ARBA00007238"/>
    </source>
</evidence>
<comment type="catalytic activity">
    <reaction evidence="6">
        <text>L-phenylalanine = (E)-cinnamate + NH4(+)</text>
        <dbReference type="Rhea" id="RHEA:21384"/>
        <dbReference type="ChEBI" id="CHEBI:15669"/>
        <dbReference type="ChEBI" id="CHEBI:28938"/>
        <dbReference type="ChEBI" id="CHEBI:58095"/>
        <dbReference type="EC" id="4.3.1.24"/>
    </reaction>
</comment>
<evidence type="ECO:0000313" key="8">
    <source>
        <dbReference type="Proteomes" id="UP000822688"/>
    </source>
</evidence>
<comment type="pathway">
    <text evidence="1 6">Phenylpropanoid metabolism; trans-cinnamate biosynthesis; trans-cinnamate from L-phenylalanine: step 1/1.</text>
</comment>
<proteinExistence type="inferred from homology"/>
<reference evidence="7" key="1">
    <citation type="submission" date="2020-06" db="EMBL/GenBank/DDBJ databases">
        <title>WGS assembly of Ceratodon purpureus strain R40.</title>
        <authorList>
            <person name="Carey S.B."/>
            <person name="Jenkins J."/>
            <person name="Shu S."/>
            <person name="Lovell J.T."/>
            <person name="Sreedasyam A."/>
            <person name="Maumus F."/>
            <person name="Tiley G.P."/>
            <person name="Fernandez-Pozo N."/>
            <person name="Barry K."/>
            <person name="Chen C."/>
            <person name="Wang M."/>
            <person name="Lipzen A."/>
            <person name="Daum C."/>
            <person name="Saski C.A."/>
            <person name="Payton A.C."/>
            <person name="Mcbreen J.C."/>
            <person name="Conrad R.E."/>
            <person name="Kollar L.M."/>
            <person name="Olsson S."/>
            <person name="Huttunen S."/>
            <person name="Landis J.B."/>
            <person name="Wickett N.J."/>
            <person name="Johnson M.G."/>
            <person name="Rensing S.A."/>
            <person name="Grimwood J."/>
            <person name="Schmutz J."/>
            <person name="Mcdaniel S.F."/>
        </authorList>
    </citation>
    <scope>NUCLEOTIDE SEQUENCE</scope>
    <source>
        <strain evidence="7">R40</strain>
    </source>
</reference>
<dbReference type="Gene3D" id="1.10.274.20">
    <property type="entry name" value="Phenylalanine ammonia-lyase 1, domain 3"/>
    <property type="match status" value="1"/>
</dbReference>
<dbReference type="Proteomes" id="UP000822688">
    <property type="component" value="Chromosome 1"/>
</dbReference>
<dbReference type="CDD" id="cd00332">
    <property type="entry name" value="PAL-HAL"/>
    <property type="match status" value="1"/>
</dbReference>
<dbReference type="InterPro" id="IPR008948">
    <property type="entry name" value="L-Aspartase-like"/>
</dbReference>
<dbReference type="GO" id="GO:0009698">
    <property type="term" value="P:phenylpropanoid metabolic process"/>
    <property type="evidence" value="ECO:0007669"/>
    <property type="project" value="UniProtKB-KW"/>
</dbReference>
<sequence>MEAVASERRDGVSSDPLNWVRVAEAMKGCHLDEVIGYVKTYYEAEEVVIEGKDLTVAHVAVIARRPEVYVKLNADVARSRVDECSNWIVQSIKEGRDILGVTTGFGAASHRRTNQALQLQLELIRFLNAGIIEPGNKLPVSTTRAAIFVRINTLMQGYSGVRWEMLENMGKLLNAQITPELPLRGTITASGDLIPLAYIAGLLIARPNSTAVTKEGTIVSAPEALKLAGIDKPYEFQPKEGLALVNGTTVGSALAATACFDANILVVLAEVLAALFSEVMFGKPEYTDPLTHKLKHHPGQMEAAAIMEWVLEGSSFMKAAAKFNSTDPLRKPKQDRYALRTSPQWLGPQVEVIRNSTHSIQREINSVNDNPLCDVSRDKAVNGGNFQGTPIGVSMDNMRIAIAAIGKLMFAQFGELVNDLYNNGLPSNLSGGPNPSLDYGLKGAEVAMASYLSELNHLANPVTTHVQSAECHNQDVNSLGFISARKTEEAIELLKFMSATFLVGLCQAIDLRHLEETMRATVKSIVSQVARRTLLENLNDTLSVETDLLRVVEHQPVFTYIDNPASQTYPLMEKLRLMMLQHALQDSEDDNSAGTSLFRKIPSFEKELTTRLTTEVALAREAYDKNGHSCVENRIKECRTYPLYHFVRSELDTQLLSGHRSVTPGEDLAKVYRAIRDGKHVAPLLQCLDGWSGAPSF</sequence>
<dbReference type="NCBIfam" id="TIGR01226">
    <property type="entry name" value="phe_am_lyase"/>
    <property type="match status" value="1"/>
</dbReference>
<dbReference type="Gene3D" id="1.10.275.10">
    <property type="entry name" value="Fumarase/aspartase (N-terminal domain)"/>
    <property type="match status" value="1"/>
</dbReference>
<keyword evidence="8" id="KW-1185">Reference proteome</keyword>
<evidence type="ECO:0000256" key="1">
    <source>
        <dbReference type="ARBA" id="ARBA00005138"/>
    </source>
</evidence>
<dbReference type="EMBL" id="CM026421">
    <property type="protein sequence ID" value="KAG0589878.1"/>
    <property type="molecule type" value="Genomic_DNA"/>
</dbReference>
<evidence type="ECO:0000256" key="3">
    <source>
        <dbReference type="ARBA" id="ARBA00023051"/>
    </source>
</evidence>
<comment type="similarity">
    <text evidence="2 5">Belongs to the PAL/histidase family.</text>
</comment>
<dbReference type="EC" id="4.3.1.24" evidence="6"/>
<dbReference type="SUPFAM" id="SSF48557">
    <property type="entry name" value="L-aspartase-like"/>
    <property type="match status" value="1"/>
</dbReference>
<name>A0A8T0J4P4_CERPU</name>
<dbReference type="InterPro" id="IPR024083">
    <property type="entry name" value="Fumarase/histidase_N"/>
</dbReference>
<dbReference type="InterPro" id="IPR022313">
    <property type="entry name" value="Phe/His_NH3-lyase_AS"/>
</dbReference>
<dbReference type="InterPro" id="IPR023144">
    <property type="entry name" value="Phe_NH3-lyase_shielding_dom_sf"/>
</dbReference>
<accession>A0A8T0J4P4</accession>
<evidence type="ECO:0000256" key="6">
    <source>
        <dbReference type="RuleBase" id="RU003955"/>
    </source>
</evidence>
<keyword evidence="3 6" id="KW-0587">Phenylpropanoid metabolism</keyword>
<dbReference type="GO" id="GO:0045548">
    <property type="term" value="F:phenylalanine ammonia-lyase activity"/>
    <property type="evidence" value="ECO:0007669"/>
    <property type="project" value="UniProtKB-EC"/>
</dbReference>
<evidence type="ECO:0000256" key="4">
    <source>
        <dbReference type="ARBA" id="ARBA00023239"/>
    </source>
</evidence>
<dbReference type="Gene3D" id="1.20.200.10">
    <property type="entry name" value="Fumarase/aspartase (Central domain)"/>
    <property type="match status" value="1"/>
</dbReference>
<keyword evidence="4 5" id="KW-0456">Lyase</keyword>
<organism evidence="7 8">
    <name type="scientific">Ceratodon purpureus</name>
    <name type="common">Fire moss</name>
    <name type="synonym">Dicranum purpureum</name>
    <dbReference type="NCBI Taxonomy" id="3225"/>
    <lineage>
        <taxon>Eukaryota</taxon>
        <taxon>Viridiplantae</taxon>
        <taxon>Streptophyta</taxon>
        <taxon>Embryophyta</taxon>
        <taxon>Bryophyta</taxon>
        <taxon>Bryophytina</taxon>
        <taxon>Bryopsida</taxon>
        <taxon>Dicranidae</taxon>
        <taxon>Pseudoditrichales</taxon>
        <taxon>Ditrichaceae</taxon>
        <taxon>Ceratodon</taxon>
    </lineage>
</organism>
<dbReference type="GO" id="GO:0006559">
    <property type="term" value="P:L-phenylalanine catabolic process"/>
    <property type="evidence" value="ECO:0007669"/>
    <property type="project" value="InterPro"/>
</dbReference>
<comment type="subcellular location">
    <subcellularLocation>
        <location evidence="6">Cytoplasm</location>
    </subcellularLocation>
</comment>
<gene>
    <name evidence="7" type="ORF">KC19_1G055600</name>
</gene>
<dbReference type="InterPro" id="IPR005922">
    <property type="entry name" value="Phe_NH3-lyase"/>
</dbReference>
<dbReference type="PROSITE" id="PS00488">
    <property type="entry name" value="PAL_HISTIDASE"/>
    <property type="match status" value="1"/>
</dbReference>
<protein>
    <recommendedName>
        <fullName evidence="6">Phenylalanine ammonia-lyase</fullName>
        <ecNumber evidence="6">4.3.1.24</ecNumber>
    </recommendedName>
</protein>
<dbReference type="GO" id="GO:0005737">
    <property type="term" value="C:cytoplasm"/>
    <property type="evidence" value="ECO:0007669"/>
    <property type="project" value="UniProtKB-SubCell"/>
</dbReference>
<evidence type="ECO:0000256" key="5">
    <source>
        <dbReference type="RuleBase" id="RU003954"/>
    </source>
</evidence>
<evidence type="ECO:0000313" key="7">
    <source>
        <dbReference type="EMBL" id="KAG0589878.1"/>
    </source>
</evidence>